<feature type="transmembrane region" description="Helical" evidence="7">
    <location>
        <begin position="324"/>
        <end position="346"/>
    </location>
</feature>
<dbReference type="AlphaFoldDB" id="A0A5J5E805"/>
<dbReference type="PANTHER" id="PTHR40074">
    <property type="entry name" value="O-ACETYLTRANSFERASE WECH"/>
    <property type="match status" value="1"/>
</dbReference>
<evidence type="ECO:0000256" key="1">
    <source>
        <dbReference type="ARBA" id="ARBA00004651"/>
    </source>
</evidence>
<comment type="subcellular location">
    <subcellularLocation>
        <location evidence="1">Cell membrane</location>
        <topology evidence="1">Multi-pass membrane protein</topology>
    </subcellularLocation>
</comment>
<evidence type="ECO:0000256" key="2">
    <source>
        <dbReference type="ARBA" id="ARBA00007400"/>
    </source>
</evidence>
<feature type="transmembrane region" description="Helical" evidence="7">
    <location>
        <begin position="157"/>
        <end position="175"/>
    </location>
</feature>
<keyword evidence="4 7" id="KW-0812">Transmembrane</keyword>
<sequence>MTALDNMPSASTAGQQSAVGKIKRRPRLFYLDFIRALAAVLIVITHFNNPFMLPRPIFMYEPFGIYVGGLGVSLFLIISGAALMYNHGEAEKLDLKSFYWKRFKTLYPMFWIAFIVANAFLFLRSHGNPYPSVPIRNIVFSILGVDGMVANTSIPTFYTLGEWFLGFIVIFYMVFPLLRWGVRNHPVLSLVVILVLYVATLLINFSLDGLPKAMLLTTRLPELAFGMYFTQYIKKVPWSAALVSLVFLVVQEIHPLLVNDLGTTFVGIAAFILLVYISRFVDYQPIRVPVKSISRYSYPIFLVHHVVIIHVFNLINPTALSTGAAYLLFFADFAVIMVFSVILYRVNRATLAYVRSMFVPAEQ</sequence>
<feature type="transmembrane region" description="Helical" evidence="7">
    <location>
        <begin position="293"/>
        <end position="312"/>
    </location>
</feature>
<accession>A0A5J5E805</accession>
<evidence type="ECO:0000256" key="5">
    <source>
        <dbReference type="ARBA" id="ARBA00022989"/>
    </source>
</evidence>
<evidence type="ECO:0000259" key="8">
    <source>
        <dbReference type="Pfam" id="PF01757"/>
    </source>
</evidence>
<name>A0A5J5E805_9BIFI</name>
<proteinExistence type="inferred from homology"/>
<keyword evidence="6 7" id="KW-0472">Membrane</keyword>
<feature type="transmembrane region" description="Helical" evidence="7">
    <location>
        <begin position="106"/>
        <end position="123"/>
    </location>
</feature>
<evidence type="ECO:0000256" key="3">
    <source>
        <dbReference type="ARBA" id="ARBA00022475"/>
    </source>
</evidence>
<keyword evidence="9" id="KW-0012">Acyltransferase</keyword>
<evidence type="ECO:0000313" key="10">
    <source>
        <dbReference type="Proteomes" id="UP000326251"/>
    </source>
</evidence>
<feature type="transmembrane region" description="Helical" evidence="7">
    <location>
        <begin position="187"/>
        <end position="207"/>
    </location>
</feature>
<evidence type="ECO:0000313" key="9">
    <source>
        <dbReference type="EMBL" id="KAA8825487.1"/>
    </source>
</evidence>
<dbReference type="Pfam" id="PF01757">
    <property type="entry name" value="Acyl_transf_3"/>
    <property type="match status" value="1"/>
</dbReference>
<gene>
    <name evidence="9" type="ORF">EMO92_05395</name>
</gene>
<organism evidence="9 10">
    <name type="scientific">Bifidobacterium reuteri</name>
    <dbReference type="NCBI Taxonomy" id="983706"/>
    <lineage>
        <taxon>Bacteria</taxon>
        <taxon>Bacillati</taxon>
        <taxon>Actinomycetota</taxon>
        <taxon>Actinomycetes</taxon>
        <taxon>Bifidobacteriales</taxon>
        <taxon>Bifidobacteriaceae</taxon>
        <taxon>Bifidobacterium</taxon>
    </lineage>
</organism>
<evidence type="ECO:0000256" key="6">
    <source>
        <dbReference type="ARBA" id="ARBA00023136"/>
    </source>
</evidence>
<evidence type="ECO:0000256" key="7">
    <source>
        <dbReference type="SAM" id="Phobius"/>
    </source>
</evidence>
<dbReference type="InterPro" id="IPR002656">
    <property type="entry name" value="Acyl_transf_3_dom"/>
</dbReference>
<protein>
    <submittedName>
        <fullName evidence="9">Acyltransferase</fullName>
    </submittedName>
</protein>
<reference evidence="9 10" key="1">
    <citation type="journal article" date="2019" name="Syst. Appl. Microbiol.">
        <title>Characterization of Bifidobacterium species in feaces of the Egyptian fruit bat: Description of B. vespertilionis sp. nov. and B. rousetti sp. nov.</title>
        <authorList>
            <person name="Modesto M."/>
            <person name="Satti M."/>
            <person name="Watanabe K."/>
            <person name="Puglisi E."/>
            <person name="Morelli L."/>
            <person name="Huang C.-H."/>
            <person name="Liou J.-S."/>
            <person name="Miyashita M."/>
            <person name="Tamura T."/>
            <person name="Saito S."/>
            <person name="Mori K."/>
            <person name="Huang L."/>
            <person name="Sciavilla P."/>
            <person name="Sandri C."/>
            <person name="Spiezio C."/>
            <person name="Vitali F."/>
            <person name="Cavalieri D."/>
            <person name="Perpetuini G."/>
            <person name="Tofalo R."/>
            <person name="Bonetti A."/>
            <person name="Arita M."/>
            <person name="Mattarelli P."/>
        </authorList>
    </citation>
    <scope>NUCLEOTIDE SEQUENCE [LARGE SCALE GENOMIC DNA]</scope>
    <source>
        <strain evidence="9 10">RST19</strain>
    </source>
</reference>
<dbReference type="GO" id="GO:0005886">
    <property type="term" value="C:plasma membrane"/>
    <property type="evidence" value="ECO:0007669"/>
    <property type="project" value="UniProtKB-SubCell"/>
</dbReference>
<dbReference type="Proteomes" id="UP000326251">
    <property type="component" value="Unassembled WGS sequence"/>
</dbReference>
<comment type="similarity">
    <text evidence="2">Belongs to the acyltransferase 3 family.</text>
</comment>
<keyword evidence="3" id="KW-1003">Cell membrane</keyword>
<keyword evidence="9" id="KW-0808">Transferase</keyword>
<dbReference type="EMBL" id="RZUG01000007">
    <property type="protein sequence ID" value="KAA8825487.1"/>
    <property type="molecule type" value="Genomic_DNA"/>
</dbReference>
<feature type="transmembrane region" description="Helical" evidence="7">
    <location>
        <begin position="63"/>
        <end position="85"/>
    </location>
</feature>
<feature type="domain" description="Acyltransferase 3" evidence="8">
    <location>
        <begin position="30"/>
        <end position="344"/>
    </location>
</feature>
<dbReference type="GO" id="GO:0009246">
    <property type="term" value="P:enterobacterial common antigen biosynthetic process"/>
    <property type="evidence" value="ECO:0007669"/>
    <property type="project" value="TreeGrafter"/>
</dbReference>
<feature type="transmembrane region" description="Helical" evidence="7">
    <location>
        <begin position="263"/>
        <end position="281"/>
    </location>
</feature>
<feature type="transmembrane region" description="Helical" evidence="7">
    <location>
        <begin position="28"/>
        <end position="47"/>
    </location>
</feature>
<comment type="caution">
    <text evidence="9">The sequence shown here is derived from an EMBL/GenBank/DDBJ whole genome shotgun (WGS) entry which is preliminary data.</text>
</comment>
<keyword evidence="5 7" id="KW-1133">Transmembrane helix</keyword>
<dbReference type="PANTHER" id="PTHR40074:SF2">
    <property type="entry name" value="O-ACETYLTRANSFERASE WECH"/>
    <property type="match status" value="1"/>
</dbReference>
<feature type="transmembrane region" description="Helical" evidence="7">
    <location>
        <begin position="236"/>
        <end position="257"/>
    </location>
</feature>
<dbReference type="GO" id="GO:0016413">
    <property type="term" value="F:O-acetyltransferase activity"/>
    <property type="evidence" value="ECO:0007669"/>
    <property type="project" value="TreeGrafter"/>
</dbReference>
<evidence type="ECO:0000256" key="4">
    <source>
        <dbReference type="ARBA" id="ARBA00022692"/>
    </source>
</evidence>